<sequence>MRILEDGNEQALRRDEDGGIAVFEDGDHGEERLLQEVVELRGEVFHENLRDHEARDNRRRVCAAHPVKRVLVDLLERQLEGFLQDLLEFLQYELEVVPDEAAERWWRLEYVSRDAVGLVHLVAEINLKGGVDYDHEQEGVVAQSLERDC</sequence>
<dbReference type="EMBL" id="QUAJ01000058">
    <property type="protein sequence ID" value="REI39261.1"/>
    <property type="molecule type" value="Genomic_DNA"/>
</dbReference>
<dbReference type="Proteomes" id="UP000263486">
    <property type="component" value="Unassembled WGS sequence"/>
</dbReference>
<evidence type="ECO:0000313" key="1">
    <source>
        <dbReference type="EMBL" id="REI39261.1"/>
    </source>
</evidence>
<reference evidence="1 2" key="1">
    <citation type="submission" date="2018-08" db="EMBL/GenBank/DDBJ databases">
        <title>Draft genome sequence of Psychrilyobacter sp. strain SD5 isolated from Black Sea water.</title>
        <authorList>
            <person name="Yadav S."/>
            <person name="Villanueva L."/>
            <person name="Damste J.S.S."/>
        </authorList>
    </citation>
    <scope>NUCLEOTIDE SEQUENCE [LARGE SCALE GENOMIC DNA]</scope>
    <source>
        <strain evidence="1 2">SD5</strain>
    </source>
</reference>
<evidence type="ECO:0000313" key="2">
    <source>
        <dbReference type="Proteomes" id="UP000263486"/>
    </source>
</evidence>
<accession>A0ABX9KD96</accession>
<gene>
    <name evidence="1" type="ORF">DYH56_15470</name>
</gene>
<comment type="caution">
    <text evidence="1">The sequence shown here is derived from an EMBL/GenBank/DDBJ whole genome shotgun (WGS) entry which is preliminary data.</text>
</comment>
<name>A0ABX9KD96_9FUSO</name>
<keyword evidence="2" id="KW-1185">Reference proteome</keyword>
<organism evidence="1 2">
    <name type="scientific">Psychrilyobacter piezotolerans</name>
    <dbReference type="NCBI Taxonomy" id="2293438"/>
    <lineage>
        <taxon>Bacteria</taxon>
        <taxon>Fusobacteriati</taxon>
        <taxon>Fusobacteriota</taxon>
        <taxon>Fusobacteriia</taxon>
        <taxon>Fusobacteriales</taxon>
        <taxon>Fusobacteriaceae</taxon>
        <taxon>Psychrilyobacter</taxon>
    </lineage>
</organism>
<protein>
    <submittedName>
        <fullName evidence="1">Uncharacterized protein</fullName>
    </submittedName>
</protein>
<proteinExistence type="predicted"/>